<comment type="caution">
    <text evidence="2">The sequence shown here is derived from an EMBL/GenBank/DDBJ whole genome shotgun (WGS) entry which is preliminary data.</text>
</comment>
<gene>
    <name evidence="2" type="ORF">ACHAWU_006991</name>
</gene>
<evidence type="ECO:0000313" key="3">
    <source>
        <dbReference type="Proteomes" id="UP001530293"/>
    </source>
</evidence>
<dbReference type="AlphaFoldDB" id="A0ABD3N3V6"/>
<dbReference type="Proteomes" id="UP001530293">
    <property type="component" value="Unassembled WGS sequence"/>
</dbReference>
<protein>
    <submittedName>
        <fullName evidence="2">Uncharacterized protein</fullName>
    </submittedName>
</protein>
<proteinExistence type="predicted"/>
<name>A0ABD3N3V6_9STRA</name>
<organism evidence="2 3">
    <name type="scientific">Discostella pseudostelligera</name>
    <dbReference type="NCBI Taxonomy" id="259834"/>
    <lineage>
        <taxon>Eukaryota</taxon>
        <taxon>Sar</taxon>
        <taxon>Stramenopiles</taxon>
        <taxon>Ochrophyta</taxon>
        <taxon>Bacillariophyta</taxon>
        <taxon>Coscinodiscophyceae</taxon>
        <taxon>Thalassiosirophycidae</taxon>
        <taxon>Stephanodiscales</taxon>
        <taxon>Stephanodiscaceae</taxon>
        <taxon>Discostella</taxon>
    </lineage>
</organism>
<feature type="region of interest" description="Disordered" evidence="1">
    <location>
        <begin position="20"/>
        <end position="49"/>
    </location>
</feature>
<dbReference type="EMBL" id="JALLBG020000056">
    <property type="protein sequence ID" value="KAL3769237.1"/>
    <property type="molecule type" value="Genomic_DNA"/>
</dbReference>
<keyword evidence="3" id="KW-1185">Reference proteome</keyword>
<sequence length="227" mass="25802">MASSALEGLEAFMEDLLFPVSSEKPNETKHNAPVTPPVSKSTSKPANAAKWEVILKKGPSKKSSPSQLQVQKRCNGTNKRKPFFVQRTRGSRNEEIRAKHNQRLMLRLDSERGDTPQTYTKMAAKQQAVNRKKAHETRQGRKVLQPNRVLKEMNGKVVQCNNKNTKVKVIFVEYDDSTISSYDGGSDESYASGSYYTSDLAYLNDKFDQWLDRIAGIPDKRKRRSKY</sequence>
<accession>A0ABD3N3V6</accession>
<evidence type="ECO:0000256" key="1">
    <source>
        <dbReference type="SAM" id="MobiDB-lite"/>
    </source>
</evidence>
<evidence type="ECO:0000313" key="2">
    <source>
        <dbReference type="EMBL" id="KAL3769237.1"/>
    </source>
</evidence>
<reference evidence="2 3" key="1">
    <citation type="submission" date="2024-10" db="EMBL/GenBank/DDBJ databases">
        <title>Updated reference genomes for cyclostephanoid diatoms.</title>
        <authorList>
            <person name="Roberts W.R."/>
            <person name="Alverson A.J."/>
        </authorList>
    </citation>
    <scope>NUCLEOTIDE SEQUENCE [LARGE SCALE GENOMIC DNA]</scope>
    <source>
        <strain evidence="2 3">AJA232-27</strain>
    </source>
</reference>